<comment type="similarity">
    <text evidence="1">Belongs to the 'phage' integrase family.</text>
</comment>
<evidence type="ECO:0000259" key="6">
    <source>
        <dbReference type="PROSITE" id="PS51898"/>
    </source>
</evidence>
<dbReference type="InterPro" id="IPR050808">
    <property type="entry name" value="Phage_Integrase"/>
</dbReference>
<evidence type="ECO:0000256" key="4">
    <source>
        <dbReference type="ARBA" id="ARBA00023172"/>
    </source>
</evidence>
<dbReference type="InterPro" id="IPR038488">
    <property type="entry name" value="Integrase_DNA-bd_sf"/>
</dbReference>
<dbReference type="KEGG" id="mea:Mex_1p3934"/>
<feature type="domain" description="Core-binding (CB)" evidence="7">
    <location>
        <begin position="108"/>
        <end position="188"/>
    </location>
</feature>
<keyword evidence="4" id="KW-0233">DNA recombination</keyword>
<dbReference type="PANTHER" id="PTHR30629">
    <property type="entry name" value="PROPHAGE INTEGRASE"/>
    <property type="match status" value="1"/>
</dbReference>
<name>C5B0N1_METEA</name>
<dbReference type="InterPro" id="IPR010998">
    <property type="entry name" value="Integrase_recombinase_N"/>
</dbReference>
<dbReference type="InterPro" id="IPR044068">
    <property type="entry name" value="CB"/>
</dbReference>
<dbReference type="Pfam" id="PF22022">
    <property type="entry name" value="Phage_int_M"/>
    <property type="match status" value="1"/>
</dbReference>
<gene>
    <name evidence="8" type="ordered locus">MexAM1_META1p3934</name>
</gene>
<accession>C5B0N1</accession>
<proteinExistence type="inferred from homology"/>
<dbReference type="InterPro" id="IPR011010">
    <property type="entry name" value="DNA_brk_join_enz"/>
</dbReference>
<dbReference type="GO" id="GO:0003677">
    <property type="term" value="F:DNA binding"/>
    <property type="evidence" value="ECO:0007669"/>
    <property type="project" value="UniProtKB-UniRule"/>
</dbReference>
<dbReference type="AlphaFoldDB" id="C5B0N1"/>
<dbReference type="InterPro" id="IPR025166">
    <property type="entry name" value="Integrase_DNA_bind_dom"/>
</dbReference>
<dbReference type="GO" id="GO:0015074">
    <property type="term" value="P:DNA integration"/>
    <property type="evidence" value="ECO:0007669"/>
    <property type="project" value="UniProtKB-KW"/>
</dbReference>
<dbReference type="SUPFAM" id="SSF56349">
    <property type="entry name" value="DNA breaking-rejoining enzymes"/>
    <property type="match status" value="1"/>
</dbReference>
<protein>
    <recommendedName>
        <fullName evidence="10">Integrase</fullName>
    </recommendedName>
</protein>
<evidence type="ECO:0000313" key="9">
    <source>
        <dbReference type="Proteomes" id="UP000009081"/>
    </source>
</evidence>
<dbReference type="Gene3D" id="1.10.150.130">
    <property type="match status" value="1"/>
</dbReference>
<sequence>MGMLAGLVGMANAINRLTARKVQSLNAPGRHADGGGLYLNVTTSGAKSWIMLYRMNGKRHEMGLGALNSVPLVRARELAAEARQKIAEGINPLHEKRASPSPVPTKAATFAEVAIAYMADRETTWRNAAHRAQWRQTLEVQAAPIWNKAVRDVSTADVLDVLRPMWSTKAETARRIRGRIERIIDAARAAGHCSGDNPARLRGHLDVLLPRQKKLARGHHPAMPRTKLPGFYAYLSFRTEPSAFALRLTILTAARSGEVRGMTWGEVDMAGALWVVPGVRMKGGREHRVPLPAEALSILRHVMPDTPADGDLVFPSRKNTKLSDMVFLMLLRRGGMGEFTVHGFRSTFRDWVDEETDFPGDLAEAALAHLVGDETERAYRRGDALEKRRHLMDSWANFVCADRGAPSTNSIRSL</sequence>
<dbReference type="CDD" id="cd00801">
    <property type="entry name" value="INT_P4_C"/>
    <property type="match status" value="1"/>
</dbReference>
<dbReference type="STRING" id="272630.MexAM1_META1p3934"/>
<dbReference type="HOGENOM" id="CLU_027562_0_2_5"/>
<evidence type="ECO:0008006" key="10">
    <source>
        <dbReference type="Google" id="ProtNLM"/>
    </source>
</evidence>
<dbReference type="PROSITE" id="PS51898">
    <property type="entry name" value="TYR_RECOMBINASE"/>
    <property type="match status" value="1"/>
</dbReference>
<dbReference type="EMBL" id="CP001510">
    <property type="protein sequence ID" value="ACS41618.1"/>
    <property type="molecule type" value="Genomic_DNA"/>
</dbReference>
<dbReference type="PANTHER" id="PTHR30629:SF2">
    <property type="entry name" value="PROPHAGE INTEGRASE INTS-RELATED"/>
    <property type="match status" value="1"/>
</dbReference>
<dbReference type="PROSITE" id="PS51900">
    <property type="entry name" value="CB"/>
    <property type="match status" value="1"/>
</dbReference>
<dbReference type="Gene3D" id="1.10.443.10">
    <property type="entry name" value="Intergrase catalytic core"/>
    <property type="match status" value="1"/>
</dbReference>
<dbReference type="eggNOG" id="COG0582">
    <property type="taxonomic scope" value="Bacteria"/>
</dbReference>
<dbReference type="Proteomes" id="UP000009081">
    <property type="component" value="Chromosome"/>
</dbReference>
<dbReference type="GO" id="GO:0006310">
    <property type="term" value="P:DNA recombination"/>
    <property type="evidence" value="ECO:0007669"/>
    <property type="project" value="UniProtKB-KW"/>
</dbReference>
<keyword evidence="9" id="KW-1185">Reference proteome</keyword>
<evidence type="ECO:0000256" key="3">
    <source>
        <dbReference type="ARBA" id="ARBA00023125"/>
    </source>
</evidence>
<dbReference type="InterPro" id="IPR002104">
    <property type="entry name" value="Integrase_catalytic"/>
</dbReference>
<keyword evidence="3 5" id="KW-0238">DNA-binding</keyword>
<reference evidence="8 9" key="1">
    <citation type="journal article" date="2009" name="PLoS ONE">
        <title>Methylobacterium genome sequences: a reference blueprint to investigate microbial metabolism of C1 compounds from natural and industrial sources.</title>
        <authorList>
            <person name="Vuilleumier S."/>
            <person name="Chistoserdova L."/>
            <person name="Lee M.-C."/>
            <person name="Bringel F."/>
            <person name="Lajus A."/>
            <person name="Zhou Y."/>
            <person name="Gourion B."/>
            <person name="Barbe V."/>
            <person name="Chang J."/>
            <person name="Cruveiller S."/>
            <person name="Dossat C."/>
            <person name="Gillett W."/>
            <person name="Gruffaz C."/>
            <person name="Haugen E."/>
            <person name="Hourcade E."/>
            <person name="Levy R."/>
            <person name="Mangenot S."/>
            <person name="Muller E."/>
            <person name="Nadalig T."/>
            <person name="Pagni M."/>
            <person name="Penny C."/>
            <person name="Peyraud R."/>
            <person name="Robinson D.G."/>
            <person name="Roche D."/>
            <person name="Rouy Z."/>
            <person name="Saenampechek C."/>
            <person name="Salvignol G."/>
            <person name="Vallenet D."/>
            <person name="Wu Z."/>
            <person name="Marx C.J."/>
            <person name="Vorholt J.A."/>
            <person name="Olson M.V."/>
            <person name="Kaul R."/>
            <person name="Weissenbach J."/>
            <person name="Medigue C."/>
            <person name="Lidstrom M.E."/>
        </authorList>
    </citation>
    <scope>NUCLEOTIDE SEQUENCE [LARGE SCALE GENOMIC DNA]</scope>
    <source>
        <strain evidence="9">ATCC 14718 / DSM 1338 / JCM 2805 / NCIMB 9133 / AM1</strain>
    </source>
</reference>
<keyword evidence="2" id="KW-0229">DNA integration</keyword>
<feature type="domain" description="Tyr recombinase" evidence="6">
    <location>
        <begin position="218"/>
        <end position="392"/>
    </location>
</feature>
<evidence type="ECO:0000256" key="1">
    <source>
        <dbReference type="ARBA" id="ARBA00008857"/>
    </source>
</evidence>
<evidence type="ECO:0000256" key="5">
    <source>
        <dbReference type="PROSITE-ProRule" id="PRU01248"/>
    </source>
</evidence>
<dbReference type="Pfam" id="PF13356">
    <property type="entry name" value="Arm-DNA-bind_3"/>
    <property type="match status" value="1"/>
</dbReference>
<dbReference type="InterPro" id="IPR053876">
    <property type="entry name" value="Phage_int_M"/>
</dbReference>
<organism evidence="8 9">
    <name type="scientific">Methylorubrum extorquens (strain ATCC 14718 / DSM 1338 / JCM 2805 / NCIMB 9133 / AM1)</name>
    <name type="common">Methylobacterium extorquens</name>
    <dbReference type="NCBI Taxonomy" id="272630"/>
    <lineage>
        <taxon>Bacteria</taxon>
        <taxon>Pseudomonadati</taxon>
        <taxon>Pseudomonadota</taxon>
        <taxon>Alphaproteobacteria</taxon>
        <taxon>Hyphomicrobiales</taxon>
        <taxon>Methylobacteriaceae</taxon>
        <taxon>Methylorubrum</taxon>
    </lineage>
</organism>
<evidence type="ECO:0000256" key="2">
    <source>
        <dbReference type="ARBA" id="ARBA00022908"/>
    </source>
</evidence>
<dbReference type="Pfam" id="PF00589">
    <property type="entry name" value="Phage_integrase"/>
    <property type="match status" value="1"/>
</dbReference>
<dbReference type="InterPro" id="IPR013762">
    <property type="entry name" value="Integrase-like_cat_sf"/>
</dbReference>
<dbReference type="Gene3D" id="3.30.160.390">
    <property type="entry name" value="Integrase, DNA-binding domain"/>
    <property type="match status" value="1"/>
</dbReference>
<evidence type="ECO:0000259" key="7">
    <source>
        <dbReference type="PROSITE" id="PS51900"/>
    </source>
</evidence>
<evidence type="ECO:0000313" key="8">
    <source>
        <dbReference type="EMBL" id="ACS41618.1"/>
    </source>
</evidence>